<dbReference type="SUPFAM" id="SSF140478">
    <property type="entry name" value="LemA-like"/>
    <property type="match status" value="1"/>
</dbReference>
<dbReference type="EMBL" id="FXUB01000004">
    <property type="protein sequence ID" value="SMP14937.1"/>
    <property type="molecule type" value="Genomic_DNA"/>
</dbReference>
<accession>A0ABY1NR20</accession>
<evidence type="ECO:0000256" key="3">
    <source>
        <dbReference type="ARBA" id="ARBA00022692"/>
    </source>
</evidence>
<evidence type="ECO:0000313" key="7">
    <source>
        <dbReference type="EMBL" id="SMP14937.1"/>
    </source>
</evidence>
<dbReference type="PANTHER" id="PTHR34478:SF1">
    <property type="entry name" value="PROTEIN LEMA"/>
    <property type="match status" value="1"/>
</dbReference>
<name>A0ABY1NR20_9BACT</name>
<keyword evidence="3 6" id="KW-0812">Transmembrane</keyword>
<evidence type="ECO:0000256" key="1">
    <source>
        <dbReference type="ARBA" id="ARBA00004167"/>
    </source>
</evidence>
<comment type="caution">
    <text evidence="7">The sequence shown here is derived from an EMBL/GenBank/DDBJ whole genome shotgun (WGS) entry which is preliminary data.</text>
</comment>
<evidence type="ECO:0000256" key="6">
    <source>
        <dbReference type="SAM" id="Phobius"/>
    </source>
</evidence>
<dbReference type="InterPro" id="IPR007156">
    <property type="entry name" value="MamQ_LemA"/>
</dbReference>
<dbReference type="Pfam" id="PF04011">
    <property type="entry name" value="LemA"/>
    <property type="match status" value="1"/>
</dbReference>
<gene>
    <name evidence="7" type="ORF">SAMN06265339_1342</name>
</gene>
<keyword evidence="8" id="KW-1185">Reference proteome</keyword>
<keyword evidence="4 6" id="KW-1133">Transmembrane helix</keyword>
<organism evidence="7 8">
    <name type="scientific">Desulfurobacterium pacificum</name>
    <dbReference type="NCBI Taxonomy" id="240166"/>
    <lineage>
        <taxon>Bacteria</taxon>
        <taxon>Pseudomonadati</taxon>
        <taxon>Aquificota</taxon>
        <taxon>Aquificia</taxon>
        <taxon>Desulfurobacteriales</taxon>
        <taxon>Desulfurobacteriaceae</taxon>
        <taxon>Desulfurobacterium</taxon>
    </lineage>
</organism>
<dbReference type="Gene3D" id="1.20.1440.20">
    <property type="entry name" value="LemA-like domain"/>
    <property type="match status" value="1"/>
</dbReference>
<protein>
    <submittedName>
        <fullName evidence="7">LemA protein</fullName>
    </submittedName>
</protein>
<dbReference type="RefSeq" id="WP_283400796.1">
    <property type="nucleotide sequence ID" value="NZ_FXUB01000004.1"/>
</dbReference>
<reference evidence="7 8" key="1">
    <citation type="submission" date="2017-05" db="EMBL/GenBank/DDBJ databases">
        <authorList>
            <person name="Varghese N."/>
            <person name="Submissions S."/>
        </authorList>
    </citation>
    <scope>NUCLEOTIDE SEQUENCE [LARGE SCALE GENOMIC DNA]</scope>
    <source>
        <strain evidence="7 8">DSM 15522</strain>
    </source>
</reference>
<feature type="transmembrane region" description="Helical" evidence="6">
    <location>
        <begin position="6"/>
        <end position="23"/>
    </location>
</feature>
<dbReference type="PANTHER" id="PTHR34478">
    <property type="entry name" value="PROTEIN LEMA"/>
    <property type="match status" value="1"/>
</dbReference>
<evidence type="ECO:0000313" key="8">
    <source>
        <dbReference type="Proteomes" id="UP001157911"/>
    </source>
</evidence>
<comment type="similarity">
    <text evidence="2">Belongs to the LemA family.</text>
</comment>
<comment type="subcellular location">
    <subcellularLocation>
        <location evidence="1">Membrane</location>
        <topology evidence="1">Single-pass membrane protein</topology>
    </subcellularLocation>
</comment>
<evidence type="ECO:0000256" key="4">
    <source>
        <dbReference type="ARBA" id="ARBA00022989"/>
    </source>
</evidence>
<dbReference type="InterPro" id="IPR023353">
    <property type="entry name" value="LemA-like_dom_sf"/>
</dbReference>
<dbReference type="Proteomes" id="UP001157911">
    <property type="component" value="Unassembled WGS sequence"/>
</dbReference>
<proteinExistence type="inferred from homology"/>
<evidence type="ECO:0000256" key="2">
    <source>
        <dbReference type="ARBA" id="ARBA00008854"/>
    </source>
</evidence>
<evidence type="ECO:0000256" key="5">
    <source>
        <dbReference type="ARBA" id="ARBA00023136"/>
    </source>
</evidence>
<keyword evidence="5 6" id="KW-0472">Membrane</keyword>
<sequence length="186" mass="21541">MLYFFIFAIAVIVLLFFYSVSVYNRFQQLKNGAEATFGQIKVALKKRLDLISQLLESVKSYASFEKETLEKVTEMRASVLKANSPQEIKDVERETRGLLGNILVTVESYPELKTSSLVQELMDAVKNVESEIARFRYTYNNIAQEFNTMLDTFPTNVVGGIFGFKKMEYLEFEEEIEKRPNLNWNI</sequence>